<keyword evidence="1" id="KW-0732">Signal</keyword>
<evidence type="ECO:0000256" key="1">
    <source>
        <dbReference type="SAM" id="SignalP"/>
    </source>
</evidence>
<sequence>MRCLVVIALHLASCFSIQDLFSSRTDCFVSQMWLGRWCRRDAFECLVLRLAVVDTREAASTGRGCMGSDGSYAGRDASPHFIFQKNAPTPEDPPPYSSLHSFGVCHIAPQLVHLFCPSA</sequence>
<organism evidence="2 3">
    <name type="scientific">Trypanosoma brucei gambiense (strain MHOM/CI/86/DAL972)</name>
    <dbReference type="NCBI Taxonomy" id="679716"/>
    <lineage>
        <taxon>Eukaryota</taxon>
        <taxon>Discoba</taxon>
        <taxon>Euglenozoa</taxon>
        <taxon>Kinetoplastea</taxon>
        <taxon>Metakinetoplastina</taxon>
        <taxon>Trypanosomatida</taxon>
        <taxon>Trypanosomatidae</taxon>
        <taxon>Trypanosoma</taxon>
    </lineage>
</organism>
<name>C9ZNF9_TRYB9</name>
<dbReference type="AlphaFoldDB" id="C9ZNF9"/>
<reference evidence="3" key="1">
    <citation type="journal article" date="2010" name="PLoS Negl. Trop. Dis.">
        <title>The genome sequence of Trypanosoma brucei gambiense, causative agent of chronic human african trypanosomiasis.</title>
        <authorList>
            <person name="Jackson A.P."/>
            <person name="Sanders M."/>
            <person name="Berry A."/>
            <person name="McQuillan J."/>
            <person name="Aslett M.A."/>
            <person name="Quail M.A."/>
            <person name="Chukualim B."/>
            <person name="Capewell P."/>
            <person name="MacLeod A."/>
            <person name="Melville S.E."/>
            <person name="Gibson W."/>
            <person name="Barry J.D."/>
            <person name="Berriman M."/>
            <person name="Hertz-Fowler C."/>
        </authorList>
    </citation>
    <scope>NUCLEOTIDE SEQUENCE [LARGE SCALE GENOMIC DNA]</scope>
    <source>
        <strain evidence="3">MHOM/CI/86/DAL972</strain>
    </source>
</reference>
<proteinExistence type="predicted"/>
<feature type="chain" id="PRO_5003005398" description="T. brucei spp.-specific protein" evidence="1">
    <location>
        <begin position="17"/>
        <end position="119"/>
    </location>
</feature>
<gene>
    <name evidence="2" type="ORF">TbgDal_V750</name>
</gene>
<dbReference type="RefSeq" id="XP_011773224.1">
    <property type="nucleotide sequence ID" value="XM_011774922.1"/>
</dbReference>
<feature type="signal peptide" evidence="1">
    <location>
        <begin position="1"/>
        <end position="16"/>
    </location>
</feature>
<protein>
    <recommendedName>
        <fullName evidence="4">T. brucei spp.-specific protein</fullName>
    </recommendedName>
</protein>
<evidence type="ECO:0000313" key="3">
    <source>
        <dbReference type="Proteomes" id="UP000002316"/>
    </source>
</evidence>
<evidence type="ECO:0000313" key="2">
    <source>
        <dbReference type="EMBL" id="CBH10937.1"/>
    </source>
</evidence>
<dbReference type="KEGG" id="tbg:TbgDal_V750"/>
<evidence type="ECO:0008006" key="4">
    <source>
        <dbReference type="Google" id="ProtNLM"/>
    </source>
</evidence>
<dbReference type="Proteomes" id="UP000002316">
    <property type="component" value="Chromosome 5"/>
</dbReference>
<accession>C9ZNF9</accession>
<dbReference type="GeneID" id="23861700"/>
<dbReference type="EMBL" id="FN554968">
    <property type="protein sequence ID" value="CBH10937.1"/>
    <property type="molecule type" value="Genomic_DNA"/>
</dbReference>